<dbReference type="Gene3D" id="2.60.40.3440">
    <property type="match status" value="2"/>
</dbReference>
<name>A0A1C3UJS4_9HYPH</name>
<protein>
    <submittedName>
        <fullName evidence="2">Putative Ig domain-containing protein</fullName>
    </submittedName>
</protein>
<dbReference type="SMART" id="SM00869">
    <property type="entry name" value="Autotransporter"/>
    <property type="match status" value="1"/>
</dbReference>
<dbReference type="InterPro" id="IPR005546">
    <property type="entry name" value="Autotransporte_beta"/>
</dbReference>
<accession>A0A1C3UJS4</accession>
<dbReference type="PANTHER" id="PTHR37494:SF1">
    <property type="entry name" value="STAPHYLOCOCCUS AUREUS SURFACE PROTEIN A"/>
    <property type="match status" value="1"/>
</dbReference>
<dbReference type="PROSITE" id="PS51208">
    <property type="entry name" value="AUTOTRANSPORTER"/>
    <property type="match status" value="1"/>
</dbReference>
<keyword evidence="3" id="KW-1185">Reference proteome</keyword>
<dbReference type="EMBL" id="FMAG01000001">
    <property type="protein sequence ID" value="SCB15721.1"/>
    <property type="molecule type" value="Genomic_DNA"/>
</dbReference>
<evidence type="ECO:0000259" key="1">
    <source>
        <dbReference type="PROSITE" id="PS51208"/>
    </source>
</evidence>
<dbReference type="InterPro" id="IPR013783">
    <property type="entry name" value="Ig-like_fold"/>
</dbReference>
<dbReference type="GO" id="GO:0016020">
    <property type="term" value="C:membrane"/>
    <property type="evidence" value="ECO:0007669"/>
    <property type="project" value="InterPro"/>
</dbReference>
<reference evidence="3" key="1">
    <citation type="submission" date="2016-08" db="EMBL/GenBank/DDBJ databases">
        <authorList>
            <person name="Varghese N."/>
            <person name="Submissions Spin"/>
        </authorList>
    </citation>
    <scope>NUCLEOTIDE SEQUENCE [LARGE SCALE GENOMIC DNA]</scope>
    <source>
        <strain evidence="3">HAMBI 2975</strain>
    </source>
</reference>
<dbReference type="Gene3D" id="2.60.40.10">
    <property type="entry name" value="Immunoglobulins"/>
    <property type="match status" value="13"/>
</dbReference>
<dbReference type="PANTHER" id="PTHR37494">
    <property type="entry name" value="HEMAGGLUTININ"/>
    <property type="match status" value="1"/>
</dbReference>
<dbReference type="Gene3D" id="2.40.128.130">
    <property type="entry name" value="Autotransporter beta-domain"/>
    <property type="match status" value="1"/>
</dbReference>
<dbReference type="InterPro" id="IPR036709">
    <property type="entry name" value="Autotransporte_beta_dom_sf"/>
</dbReference>
<dbReference type="InterPro" id="IPR015919">
    <property type="entry name" value="Cadherin-like_sf"/>
</dbReference>
<dbReference type="Pfam" id="PF05345">
    <property type="entry name" value="He_PIG"/>
    <property type="match status" value="13"/>
</dbReference>
<feature type="domain" description="Autotransporter" evidence="1">
    <location>
        <begin position="1669"/>
        <end position="1921"/>
    </location>
</feature>
<dbReference type="SUPFAM" id="SSF49313">
    <property type="entry name" value="Cadherin-like"/>
    <property type="match status" value="13"/>
</dbReference>
<sequence>MRDASQISKITTRSIDFSARACTLLLRIMLLAALFCTGLSLATPGAAYAACTTLNFPDSHTTPSTSPMASGGTLNVNIGTLCDPVGLNPIGDPNVVLPQHGTITSYNSAAGSFIYTNNGDGATQDTFTLVDASAHPFTVNIAIAPAGLTPPTAGPVSATVSHGSTSNTITLNLSGGAASSVAVGTQASHGTATASGTSITYTPTASYSGPDSFTYTATNAAGTSSPATVTITVSPPTITLGPATLTSGAVGTTYNQTVSATGGTSSYTYAVTGALPTGLSLSTTTGVISGTPTQAGSFTFTISATDSSTGTGPFTGSESYTLTISPPTISVNPASLSTGTVGTAYSQTITASGGTSSYSFSVTSGALPAGLTLSSSGTLSGTPTAGGTFNFTVTARDSSTGTGAPFTGSKAYSLTIAAPTITIAPATLTAAAIGASYNQTISASGGTSSYSFAVTAGSLPNGLTLSSGGVITGTPTAGGNFNFTVTATDSSTGTGPFNTSRPYTLTVSAPTITVAPTTLPSATVAASYSQTITASGGTSSYSFAVTAGALPAGLTLSSGGALTGTPTAGGTFNFTVTATDSSTGTGPFNGSRAYSLSVSAPTITINPPSLSAATAGTAFSQTLTASGGTGSYTYSLSTGTLPTGMVLSSTGLLSGTPIDAGNFSFTIVARDSSTGTGPFTGAQAYTLAVAAPTITITPATLPGGTAGTAYSQTLTASGGTGSYTFNLTSGNLPPGVALSSAGALTGTPTTAGPFNFTITATDGNHFTGSQAYSVTIGAPTITITPASLPGGTAGTAYSQTLTASGGTGSYTFSLKSGNLPPGVALASTGTLVGTPTTAGPFSFTITATDGNHFTGSQAYSVTIGAPTITITPTTLPGGTAGTAYSQTLTASGGTSPYTYSLASGNLPVGVALSSTGTLIGTPTTAGPFNFTITATDANHFTGSQAYTVTIGAPTITITPATLPGGTAGTAYSQTLTASGGTGSYTFNLTSGNLPPGVALSSAGALTGTPTTAGPFNFTITATDGNHFTGSQAYSVTIGAPTITVAPATLPPAGIGATYSQTFTASGGIGSYSYALTAGALPAGLTLSSGGILSGTPTAGGTFNITITATDSATFTGSRAYSLVVGAPTIAIAPTTLPAATVAAAYNQTITASGGTSPYNYAITAGTLPAGLTLSSGGVLSGTPTASGTFNVTITATDGSTGAGPFTGSRAYSLAVNVQPPIAGNVAATVAANSSTNPITLTITGGAPASVAVATGAGHGTATASGTSITYTPTPGYSGSDSFTYTATNASGTSAPATVSMTITAPNLIFSPPSGALPAGVVTTAYSETITASGGTSPYNYSATGTLPAGLALNHATGAITGTPTTPGNYSFSMTAIDANGAMTSAAYTIAISPPPTTFVFSPAGGALPDAMAGEACSQQITTTGGAGTKIYSLASGSLPNGLVLNISTGQLNGPLAGGTEGDYNFTIQVRDGNGATGSASYSLRVKTRSVTVLDMVVNVPAGSAPPDVYLNRGATGGPFTSAILAFVEPANAGTATIIQGQLAQAGPVTTPVGWYLHYVLNPAYSGQVRVGYKLVSALGTSNTATVTYNVSYDAGKVADDISNLVHDFVQSRQNMIANTIEVPGLLQRRQMEKATDPISARMTPSEEGMTLSFSTSLTQMRAAGGDPDAASAPFNVWIGGAFLTHNDKGSKDTNNSKWGSFAMVNMGVDYLISEHALIGLSFHYDRMTDPTDEDAELTGNGWLAGPYASIELGKGVFWNGSLRYGGSNNTIDTQFWDGNFKTTRWMADTSIEGQWYLDEDTTLSPKLRAIYFSEKVDDYTVKNGAGDAITIEGFNEDQFRISLGAEIARSFTLESGAKLTPKLGLTAGFSGLDGAGAFGAVTAGVSIQTMNFWMLDTSLLFNIEGDGQKSVGAKVAASKKF</sequence>
<organism evidence="2 3">
    <name type="scientific">Rhizobium multihospitium</name>
    <dbReference type="NCBI Taxonomy" id="410764"/>
    <lineage>
        <taxon>Bacteria</taxon>
        <taxon>Pseudomonadati</taxon>
        <taxon>Pseudomonadota</taxon>
        <taxon>Alphaproteobacteria</taxon>
        <taxon>Hyphomicrobiales</taxon>
        <taxon>Rhizobiaceae</taxon>
        <taxon>Rhizobium/Agrobacterium group</taxon>
        <taxon>Rhizobium</taxon>
    </lineage>
</organism>
<evidence type="ECO:0000313" key="2">
    <source>
        <dbReference type="EMBL" id="SCB15721.1"/>
    </source>
</evidence>
<dbReference type="Pfam" id="PF17963">
    <property type="entry name" value="Big_9"/>
    <property type="match status" value="2"/>
</dbReference>
<dbReference type="STRING" id="410764.GA0061103_2336"/>
<gene>
    <name evidence="2" type="ORF">GA0061103_2336</name>
</gene>
<proteinExistence type="predicted"/>
<dbReference type="GO" id="GO:0005509">
    <property type="term" value="F:calcium ion binding"/>
    <property type="evidence" value="ECO:0007669"/>
    <property type="project" value="InterPro"/>
</dbReference>
<dbReference type="Proteomes" id="UP000199101">
    <property type="component" value="Unassembled WGS sequence"/>
</dbReference>
<evidence type="ECO:0000313" key="3">
    <source>
        <dbReference type="Proteomes" id="UP000199101"/>
    </source>
</evidence>
<dbReference type="SUPFAM" id="SSF103515">
    <property type="entry name" value="Autotransporter"/>
    <property type="match status" value="1"/>
</dbReference>